<feature type="repeat" description="PPR" evidence="2">
    <location>
        <begin position="120"/>
        <end position="154"/>
    </location>
</feature>
<dbReference type="InterPro" id="IPR011990">
    <property type="entry name" value="TPR-like_helical_dom_sf"/>
</dbReference>
<sequence>MQQKGYSPDHFTFPLVVKASSIIIYPNYGKEILNGIAKTGYELDVYASTNMEAGLKVFEFIPKWNVLACTSLIAVNVNKITLGNTLVVCARSRDKDTGNWVHSCVCQLGCDPFESNLNFNVILATAIVDMYAKCGNLRYARDLFNNMPQRNLVT</sequence>
<keyword evidence="1" id="KW-0677">Repeat</keyword>
<dbReference type="Gene3D" id="1.25.40.10">
    <property type="entry name" value="Tetratricopeptide repeat domain"/>
    <property type="match status" value="1"/>
</dbReference>
<organism evidence="4 5">
    <name type="scientific">Quercus suber</name>
    <name type="common">Cork oak</name>
    <dbReference type="NCBI Taxonomy" id="58331"/>
    <lineage>
        <taxon>Eukaryota</taxon>
        <taxon>Viridiplantae</taxon>
        <taxon>Streptophyta</taxon>
        <taxon>Embryophyta</taxon>
        <taxon>Tracheophyta</taxon>
        <taxon>Spermatophyta</taxon>
        <taxon>Magnoliopsida</taxon>
        <taxon>eudicotyledons</taxon>
        <taxon>Gunneridae</taxon>
        <taxon>Pentapetalae</taxon>
        <taxon>rosids</taxon>
        <taxon>fabids</taxon>
        <taxon>Fagales</taxon>
        <taxon>Fagaceae</taxon>
        <taxon>Quercus</taxon>
    </lineage>
</organism>
<dbReference type="GO" id="GO:0009451">
    <property type="term" value="P:RNA modification"/>
    <property type="evidence" value="ECO:0007669"/>
    <property type="project" value="InterPro"/>
</dbReference>
<evidence type="ECO:0000313" key="5">
    <source>
        <dbReference type="Proteomes" id="UP000237347"/>
    </source>
</evidence>
<dbReference type="PROSITE" id="PS51375">
    <property type="entry name" value="PPR"/>
    <property type="match status" value="1"/>
</dbReference>
<name>A0AAW0K4K5_QUESU</name>
<accession>A0AAW0K4K5</accession>
<dbReference type="Proteomes" id="UP000237347">
    <property type="component" value="Unassembled WGS sequence"/>
</dbReference>
<protein>
    <submittedName>
        <fullName evidence="4">Pentatricopeptide repeat-containing protein</fullName>
    </submittedName>
</protein>
<dbReference type="PANTHER" id="PTHR47926">
    <property type="entry name" value="PENTATRICOPEPTIDE REPEAT-CONTAINING PROTEIN"/>
    <property type="match status" value="1"/>
</dbReference>
<dbReference type="InterPro" id="IPR002885">
    <property type="entry name" value="PPR_rpt"/>
</dbReference>
<reference evidence="4" key="1">
    <citation type="submission" date="2017-12" db="EMBL/GenBank/DDBJ databases">
        <authorList>
            <person name="Barbosa P."/>
            <person name="Usie A."/>
            <person name="Ramos A.M."/>
        </authorList>
    </citation>
    <scope>NUCLEOTIDE SEQUENCE</scope>
    <source>
        <strain evidence="4">HL8</strain>
        <tissue evidence="4">Leaves</tissue>
    </source>
</reference>
<dbReference type="InterPro" id="IPR046960">
    <property type="entry name" value="PPR_At4g14850-like_plant"/>
</dbReference>
<comment type="caution">
    <text evidence="4">The sequence shown here is derived from an EMBL/GenBank/DDBJ whole genome shotgun (WGS) entry which is preliminary data.</text>
</comment>
<dbReference type="EMBL" id="PKMF04000405">
    <property type="protein sequence ID" value="KAK7833504.1"/>
    <property type="molecule type" value="Genomic_DNA"/>
</dbReference>
<evidence type="ECO:0000256" key="2">
    <source>
        <dbReference type="PROSITE-ProRule" id="PRU00708"/>
    </source>
</evidence>
<reference evidence="4" key="3">
    <citation type="submission" date="2023-07" db="EMBL/GenBank/DDBJ databases">
        <title>An improved reference 1 genome and first organelle genomes of Quercus suber.</title>
        <authorList>
            <consortium name="Genosuber Consortium"/>
            <person name="Usie A."/>
            <person name="Serra O."/>
            <person name="Barros P."/>
        </authorList>
    </citation>
    <scope>NUCLEOTIDE SEQUENCE</scope>
    <source>
        <strain evidence="4">HL8</strain>
        <tissue evidence="4">Leaves</tissue>
    </source>
</reference>
<dbReference type="EMBL" id="PKMF04000461">
    <property type="protein sequence ID" value="KAK7830465.1"/>
    <property type="molecule type" value="Genomic_DNA"/>
</dbReference>
<evidence type="ECO:0000256" key="1">
    <source>
        <dbReference type="ARBA" id="ARBA00022737"/>
    </source>
</evidence>
<proteinExistence type="predicted"/>
<gene>
    <name evidence="4" type="primary">PCMP-E82_0</name>
    <name evidence="3" type="synonym">PCMP-E82_2</name>
    <name evidence="4" type="ORF">CFP56_025559</name>
    <name evidence="3" type="ORF">CFP56_028131</name>
</gene>
<dbReference type="GO" id="GO:0003723">
    <property type="term" value="F:RNA binding"/>
    <property type="evidence" value="ECO:0007669"/>
    <property type="project" value="InterPro"/>
</dbReference>
<dbReference type="AlphaFoldDB" id="A0AAW0K4K5"/>
<evidence type="ECO:0000313" key="4">
    <source>
        <dbReference type="EMBL" id="KAK7833504.1"/>
    </source>
</evidence>
<keyword evidence="5" id="KW-1185">Reference proteome</keyword>
<reference evidence="4 5" key="2">
    <citation type="journal article" date="2018" name="Sci. Data">
        <title>The draft genome sequence of cork oak.</title>
        <authorList>
            <person name="Ramos A.M."/>
            <person name="Usie A."/>
            <person name="Barbosa P."/>
            <person name="Barros P.M."/>
            <person name="Capote T."/>
            <person name="Chaves I."/>
            <person name="Simoes F."/>
            <person name="Abreu I."/>
            <person name="Carrasquinho I."/>
            <person name="Faro C."/>
            <person name="Guimaraes J.B."/>
            <person name="Mendonca D."/>
            <person name="Nobrega F."/>
            <person name="Rodrigues L."/>
            <person name="Saibo N.J.M."/>
            <person name="Varela M.C."/>
            <person name="Egas C."/>
            <person name="Matos J."/>
            <person name="Miguel C.M."/>
            <person name="Oliveira M.M."/>
            <person name="Ricardo C.P."/>
            <person name="Goncalves S."/>
        </authorList>
    </citation>
    <scope>NUCLEOTIDE SEQUENCE [LARGE SCALE GENOMIC DNA]</scope>
    <source>
        <strain evidence="5">cv. HL8</strain>
        <strain evidence="4">HL8</strain>
    </source>
</reference>
<evidence type="ECO:0000313" key="3">
    <source>
        <dbReference type="EMBL" id="KAK7830465.1"/>
    </source>
</evidence>